<accession>A0ABT9V273</accession>
<feature type="transmembrane region" description="Helical" evidence="6">
    <location>
        <begin position="39"/>
        <end position="59"/>
    </location>
</feature>
<reference evidence="7 8" key="1">
    <citation type="submission" date="2023-07" db="EMBL/GenBank/DDBJ databases">
        <title>Genomic Encyclopedia of Type Strains, Phase IV (KMG-IV): sequencing the most valuable type-strain genomes for metagenomic binning, comparative biology and taxonomic classification.</title>
        <authorList>
            <person name="Goeker M."/>
        </authorList>
    </citation>
    <scope>NUCLEOTIDE SEQUENCE [LARGE SCALE GENOMIC DNA]</scope>
    <source>
        <strain evidence="7 8">DSM 23948</strain>
    </source>
</reference>
<protein>
    <submittedName>
        <fullName evidence="7">Threonine/homoserine/homoserine lactone efflux protein</fullName>
    </submittedName>
</protein>
<keyword evidence="5 6" id="KW-0472">Membrane</keyword>
<evidence type="ECO:0000256" key="2">
    <source>
        <dbReference type="ARBA" id="ARBA00022475"/>
    </source>
</evidence>
<keyword evidence="8" id="KW-1185">Reference proteome</keyword>
<evidence type="ECO:0000313" key="7">
    <source>
        <dbReference type="EMBL" id="MDQ0155050.1"/>
    </source>
</evidence>
<feature type="transmembrane region" description="Helical" evidence="6">
    <location>
        <begin position="179"/>
        <end position="200"/>
    </location>
</feature>
<sequence>MGIYFSYIFLGLSLAAPIGPVNAAQMDRGIKHGFLNAWILGLGSVSADIIYMLAVFLGFAQFIEIPIIKAFLWLFGFFVLIYTGIESLQGLGKFQLSNLRERESLSKSFLTGFLMSISNPLTILFWLGIYGSVLAKTASLYDSEQLFVYSSAIIVGLVLWDFTMAFVASGARRLLTTKFLTVITLISSLSLIGFGLYFGFEAYKLLF</sequence>
<feature type="transmembrane region" description="Helical" evidence="6">
    <location>
        <begin position="109"/>
        <end position="134"/>
    </location>
</feature>
<proteinExistence type="predicted"/>
<feature type="transmembrane region" description="Helical" evidence="6">
    <location>
        <begin position="71"/>
        <end position="89"/>
    </location>
</feature>
<dbReference type="PANTHER" id="PTHR30086:SF6">
    <property type="entry name" value="AMINO ACID EFFLUX PROTEIN YCGF-RELATED"/>
    <property type="match status" value="1"/>
</dbReference>
<dbReference type="PANTHER" id="PTHR30086">
    <property type="entry name" value="ARGININE EXPORTER PROTEIN ARGO"/>
    <property type="match status" value="1"/>
</dbReference>
<keyword evidence="3 6" id="KW-0812">Transmembrane</keyword>
<dbReference type="RefSeq" id="WP_307149629.1">
    <property type="nucleotide sequence ID" value="NZ_JAUSTU010000005.1"/>
</dbReference>
<evidence type="ECO:0000256" key="5">
    <source>
        <dbReference type="ARBA" id="ARBA00023136"/>
    </source>
</evidence>
<dbReference type="Pfam" id="PF01810">
    <property type="entry name" value="LysE"/>
    <property type="match status" value="1"/>
</dbReference>
<feature type="transmembrane region" description="Helical" evidence="6">
    <location>
        <begin position="146"/>
        <end position="167"/>
    </location>
</feature>
<name>A0ABT9V273_9BACL</name>
<comment type="caution">
    <text evidence="7">The sequence shown here is derived from an EMBL/GenBank/DDBJ whole genome shotgun (WGS) entry which is preliminary data.</text>
</comment>
<comment type="subcellular location">
    <subcellularLocation>
        <location evidence="1">Cell membrane</location>
        <topology evidence="1">Multi-pass membrane protein</topology>
    </subcellularLocation>
</comment>
<evidence type="ECO:0000313" key="8">
    <source>
        <dbReference type="Proteomes" id="UP001231362"/>
    </source>
</evidence>
<gene>
    <name evidence="7" type="ORF">J2S07_001354</name>
</gene>
<evidence type="ECO:0000256" key="4">
    <source>
        <dbReference type="ARBA" id="ARBA00022989"/>
    </source>
</evidence>
<dbReference type="EMBL" id="JAUSTU010000005">
    <property type="protein sequence ID" value="MDQ0155050.1"/>
    <property type="molecule type" value="Genomic_DNA"/>
</dbReference>
<evidence type="ECO:0000256" key="1">
    <source>
        <dbReference type="ARBA" id="ARBA00004651"/>
    </source>
</evidence>
<keyword evidence="4 6" id="KW-1133">Transmembrane helix</keyword>
<evidence type="ECO:0000256" key="6">
    <source>
        <dbReference type="SAM" id="Phobius"/>
    </source>
</evidence>
<dbReference type="Proteomes" id="UP001231362">
    <property type="component" value="Unassembled WGS sequence"/>
</dbReference>
<evidence type="ECO:0000256" key="3">
    <source>
        <dbReference type="ARBA" id="ARBA00022692"/>
    </source>
</evidence>
<dbReference type="InterPro" id="IPR001123">
    <property type="entry name" value="LeuE-type"/>
</dbReference>
<organism evidence="7 8">
    <name type="scientific">Anoxybacillus andreesenii</name>
    <dbReference type="NCBI Taxonomy" id="1325932"/>
    <lineage>
        <taxon>Bacteria</taxon>
        <taxon>Bacillati</taxon>
        <taxon>Bacillota</taxon>
        <taxon>Bacilli</taxon>
        <taxon>Bacillales</taxon>
        <taxon>Anoxybacillaceae</taxon>
        <taxon>Anoxybacillus</taxon>
    </lineage>
</organism>
<keyword evidence="2" id="KW-1003">Cell membrane</keyword>